<evidence type="ECO:0000256" key="2">
    <source>
        <dbReference type="ARBA" id="ARBA00023315"/>
    </source>
</evidence>
<protein>
    <submittedName>
        <fullName evidence="4">GNAT family N-acetyltransferase</fullName>
    </submittedName>
</protein>
<dbReference type="RefSeq" id="WP_319612890.1">
    <property type="nucleotide sequence ID" value="NZ_JAWXYB010000018.1"/>
</dbReference>
<evidence type="ECO:0000313" key="5">
    <source>
        <dbReference type="Proteomes" id="UP001279553"/>
    </source>
</evidence>
<dbReference type="PROSITE" id="PS51186">
    <property type="entry name" value="GNAT"/>
    <property type="match status" value="1"/>
</dbReference>
<sequence length="179" mass="19180">MTGAPCEIIDATIDDFAAHRASFAVLFELCVAEGPALGYRAPLTSTRRDAILDLLSQSLATGQGRLLLARIDDCVIGSIMILDDRETEPYLGQIAKLMVHPAHRRQGFATRLLAAAESVAAAIGKTRLYLFTGDDGTAAALYASNRYELCGRIPEGGTSAEATRIDALIFTKALIRPDL</sequence>
<name>A0AAW9DMG0_ACIAO</name>
<evidence type="ECO:0000256" key="1">
    <source>
        <dbReference type="ARBA" id="ARBA00022679"/>
    </source>
</evidence>
<evidence type="ECO:0000259" key="3">
    <source>
        <dbReference type="PROSITE" id="PS51186"/>
    </source>
</evidence>
<evidence type="ECO:0000313" key="4">
    <source>
        <dbReference type="EMBL" id="MDX5929910.1"/>
    </source>
</evidence>
<dbReference type="CDD" id="cd04301">
    <property type="entry name" value="NAT_SF"/>
    <property type="match status" value="1"/>
</dbReference>
<dbReference type="AlphaFoldDB" id="A0AAW9DMG0"/>
<dbReference type="InterPro" id="IPR050832">
    <property type="entry name" value="Bact_Acetyltransf"/>
</dbReference>
<dbReference type="Proteomes" id="UP001279553">
    <property type="component" value="Unassembled WGS sequence"/>
</dbReference>
<comment type="caution">
    <text evidence="4">The sequence shown here is derived from an EMBL/GenBank/DDBJ whole genome shotgun (WGS) entry which is preliminary data.</text>
</comment>
<dbReference type="Pfam" id="PF00583">
    <property type="entry name" value="Acetyltransf_1"/>
    <property type="match status" value="1"/>
</dbReference>
<proteinExistence type="predicted"/>
<dbReference type="Gene3D" id="3.40.630.30">
    <property type="match status" value="1"/>
</dbReference>
<keyword evidence="1" id="KW-0808">Transferase</keyword>
<dbReference type="InterPro" id="IPR000182">
    <property type="entry name" value="GNAT_dom"/>
</dbReference>
<dbReference type="SUPFAM" id="SSF55729">
    <property type="entry name" value="Acyl-CoA N-acyltransferases (Nat)"/>
    <property type="match status" value="1"/>
</dbReference>
<dbReference type="EMBL" id="JAWXYB010000018">
    <property type="protein sequence ID" value="MDX5929910.1"/>
    <property type="molecule type" value="Genomic_DNA"/>
</dbReference>
<gene>
    <name evidence="4" type="ORF">SIL87_03925</name>
</gene>
<keyword evidence="5" id="KW-1185">Reference proteome</keyword>
<reference evidence="4 5" key="1">
    <citation type="submission" date="2023-11" db="EMBL/GenBank/DDBJ databases">
        <title>MicrobeMod: A computational toolkit for identifying prokaryotic methylation and restriction-modification with nanopore sequencing.</title>
        <authorList>
            <person name="Crits-Christoph A."/>
            <person name="Kang S.C."/>
            <person name="Lee H."/>
            <person name="Ostrov N."/>
        </authorList>
    </citation>
    <scope>NUCLEOTIDE SEQUENCE [LARGE SCALE GENOMIC DNA]</scope>
    <source>
        <strain evidence="4 5">DSMZ 700</strain>
    </source>
</reference>
<dbReference type="GO" id="GO:0016747">
    <property type="term" value="F:acyltransferase activity, transferring groups other than amino-acyl groups"/>
    <property type="evidence" value="ECO:0007669"/>
    <property type="project" value="InterPro"/>
</dbReference>
<dbReference type="PANTHER" id="PTHR43877:SF1">
    <property type="entry name" value="ACETYLTRANSFERASE"/>
    <property type="match status" value="1"/>
</dbReference>
<accession>A0AAW9DMG0</accession>
<dbReference type="PANTHER" id="PTHR43877">
    <property type="entry name" value="AMINOALKYLPHOSPHONATE N-ACETYLTRANSFERASE-RELATED-RELATED"/>
    <property type="match status" value="1"/>
</dbReference>
<organism evidence="4 5">
    <name type="scientific">Acidiphilium acidophilum</name>
    <name type="common">Thiobacillus acidophilus</name>
    <dbReference type="NCBI Taxonomy" id="76588"/>
    <lineage>
        <taxon>Bacteria</taxon>
        <taxon>Pseudomonadati</taxon>
        <taxon>Pseudomonadota</taxon>
        <taxon>Alphaproteobacteria</taxon>
        <taxon>Acetobacterales</taxon>
        <taxon>Acidocellaceae</taxon>
        <taxon>Acidiphilium</taxon>
    </lineage>
</organism>
<keyword evidence="2" id="KW-0012">Acyltransferase</keyword>
<feature type="domain" description="N-acetyltransferase" evidence="3">
    <location>
        <begin position="6"/>
        <end position="175"/>
    </location>
</feature>
<dbReference type="InterPro" id="IPR016181">
    <property type="entry name" value="Acyl_CoA_acyltransferase"/>
</dbReference>